<name>A0ABN5IV42_9CAUL</name>
<feature type="domain" description="TonB-dependent receptor plug" evidence="7">
    <location>
        <begin position="59"/>
        <end position="184"/>
    </location>
</feature>
<keyword evidence="9" id="KW-1185">Reference proteome</keyword>
<organism evidence="8 9">
    <name type="scientific">Caulobacter segnis</name>
    <dbReference type="NCBI Taxonomy" id="88688"/>
    <lineage>
        <taxon>Bacteria</taxon>
        <taxon>Pseudomonadati</taxon>
        <taxon>Pseudomonadota</taxon>
        <taxon>Alphaproteobacteria</taxon>
        <taxon>Caulobacterales</taxon>
        <taxon>Caulobacteraceae</taxon>
        <taxon>Caulobacter</taxon>
    </lineage>
</organism>
<feature type="domain" description="TonB-dependent receptor-like beta-barrel" evidence="6">
    <location>
        <begin position="481"/>
        <end position="994"/>
    </location>
</feature>
<comment type="subcellular location">
    <subcellularLocation>
        <location evidence="1 4">Cell outer membrane</location>
    </subcellularLocation>
</comment>
<dbReference type="Gene3D" id="2.40.170.20">
    <property type="entry name" value="TonB-dependent receptor, beta-barrel domain"/>
    <property type="match status" value="1"/>
</dbReference>
<gene>
    <name evidence="8" type="ORF">B7G68_12680</name>
</gene>
<dbReference type="Proteomes" id="UP000240527">
    <property type="component" value="Chromosome"/>
</dbReference>
<evidence type="ECO:0000256" key="3">
    <source>
        <dbReference type="ARBA" id="ARBA00023237"/>
    </source>
</evidence>
<evidence type="ECO:0000256" key="5">
    <source>
        <dbReference type="SAM" id="SignalP"/>
    </source>
</evidence>
<dbReference type="InterPro" id="IPR000531">
    <property type="entry name" value="Beta-barrel_TonB"/>
</dbReference>
<keyword evidence="8" id="KW-0675">Receptor</keyword>
<dbReference type="InterPro" id="IPR037066">
    <property type="entry name" value="Plug_dom_sf"/>
</dbReference>
<protein>
    <submittedName>
        <fullName evidence="8">TonB-dependent receptor</fullName>
    </submittedName>
</protein>
<reference evidence="8 9" key="1">
    <citation type="journal article" date="2015" name="Biotechnol. Bioeng.">
        <title>Genome sequence and phenotypic characterization of Caulobacter segnis.</title>
        <authorList>
            <person name="Patel S."/>
            <person name="Fletcher B."/>
            <person name="Scott D.C."/>
            <person name="Ely B."/>
        </authorList>
    </citation>
    <scope>NUCLEOTIDE SEQUENCE [LARGE SCALE GENOMIC DNA]</scope>
    <source>
        <strain evidence="8 9">TK0059</strain>
    </source>
</reference>
<dbReference type="PANTHER" id="PTHR47234:SF2">
    <property type="entry name" value="TONB-DEPENDENT RECEPTOR"/>
    <property type="match status" value="1"/>
</dbReference>
<evidence type="ECO:0000259" key="7">
    <source>
        <dbReference type="Pfam" id="PF07715"/>
    </source>
</evidence>
<dbReference type="Pfam" id="PF07715">
    <property type="entry name" value="Plug"/>
    <property type="match status" value="1"/>
</dbReference>
<dbReference type="PANTHER" id="PTHR47234">
    <property type="match status" value="1"/>
</dbReference>
<evidence type="ECO:0000259" key="6">
    <source>
        <dbReference type="Pfam" id="PF00593"/>
    </source>
</evidence>
<evidence type="ECO:0000313" key="8">
    <source>
        <dbReference type="EMBL" id="AVQ02626.1"/>
    </source>
</evidence>
<dbReference type="Pfam" id="PF00593">
    <property type="entry name" value="TonB_dep_Rec_b-barrel"/>
    <property type="match status" value="1"/>
</dbReference>
<evidence type="ECO:0000256" key="1">
    <source>
        <dbReference type="ARBA" id="ARBA00004442"/>
    </source>
</evidence>
<evidence type="ECO:0000313" key="9">
    <source>
        <dbReference type="Proteomes" id="UP000240527"/>
    </source>
</evidence>
<keyword evidence="5" id="KW-0732">Signal</keyword>
<keyword evidence="2 4" id="KW-0472">Membrane</keyword>
<sequence>MNHRFQRASRALLLASTASLLGAGLAHAQAQATASAPPQDAATVEEVIVVGTQIAGSKVTAAVPVTVVDAAQIATTGAVSGDDLLRAVPQMGNVTFNSTNGATSSNFARGDVGSINLRDLGVGNTLVLLNGRRVVTWPGTQADSNLAPVLTTNSNTLPVSGIQRLEVLRDGAAALYGADAVAGVLNTVLRDDLDGGTVTVRYGGAEGTSMRDFNLNFAVGQNFKEGRGNVTLSADYAYRSALKSTDLDYTASGDKRPLFADTSFAGSNTLDRRSTLSPWADLTVIGQTGAVRQGTTNLTTAAGVFHIQPTADGSCGSVLAGGICIGTGTRATSGAARDTRSDAQSVYGLSVMPKMRRTNLFSTWRYDLTDDVTAYGELGYYISDTHSVQDGVFTIGSTKIAIPASNYWNPFGPVTFADGTVNPNRLANLNIPAAGRAVSLTNYRFGDLGPTNVDVKGKQVRVLGGLKGNAYGFRWDSALLYTEAGVTDVQDGVSSTALQKQLALSTPDAYNPFNGGSASNPTGVDGTPSSKAALDAIRVKTYLKGRSTLAQWDFKVSKADLLALPAGDLGLAAGVELRRETISDNRDARVDGTIKFTDAVTGEVQTSDLFGVSPTPDSKGSRKVASAYAELAVPVVSPDMNVPLVRNVEVQLAGRYEHYSDFGDVAKPKVALAWDLFDGVRVRGSYSKGFRAPNLLQVNSAIVTRGNTRTDYIFCEADLRAGRISSFSACSASIVATAQRAGNPDLKAETSESQSIGLVLQPKFIPSELGRFTLTVDVWDTKQNGIIGVFGEGNALILDYLLRVQGSSNPNVIRLAPTADDIARTAGTGLAAVGQVTYVKDQYQNLNPQDVRGLDVSLNWRLHGTRFGDFDADINVAHFNKFYRQPSAEIAELLAARQAGKINAGTSITGGGDLLRQNGTPKTKVSASLTWRYEQLTVGAFTKYISSMDDTSLLATDGTPWQVESQVTGNLYGQWTVGKGRLDGSRIRLGVNNITNEDPPLSSGTYGYLGAVYQPYARYWYLSLSKSF</sequence>
<proteinExistence type="inferred from homology"/>
<feature type="signal peptide" evidence="5">
    <location>
        <begin position="1"/>
        <end position="28"/>
    </location>
</feature>
<comment type="similarity">
    <text evidence="4">Belongs to the TonB-dependent receptor family.</text>
</comment>
<feature type="chain" id="PRO_5045671925" evidence="5">
    <location>
        <begin position="29"/>
        <end position="1028"/>
    </location>
</feature>
<evidence type="ECO:0000256" key="4">
    <source>
        <dbReference type="RuleBase" id="RU003357"/>
    </source>
</evidence>
<accession>A0ABN5IV42</accession>
<dbReference type="InterPro" id="IPR036942">
    <property type="entry name" value="Beta-barrel_TonB_sf"/>
</dbReference>
<dbReference type="RefSeq" id="WP_013079584.1">
    <property type="nucleotide sequence ID" value="NZ_CP027850.1"/>
</dbReference>
<keyword evidence="4" id="KW-0798">TonB box</keyword>
<evidence type="ECO:0000256" key="2">
    <source>
        <dbReference type="ARBA" id="ARBA00023136"/>
    </source>
</evidence>
<keyword evidence="3" id="KW-0998">Cell outer membrane</keyword>
<dbReference type="InterPro" id="IPR012910">
    <property type="entry name" value="Plug_dom"/>
</dbReference>
<dbReference type="EMBL" id="CP027850">
    <property type="protein sequence ID" value="AVQ02626.1"/>
    <property type="molecule type" value="Genomic_DNA"/>
</dbReference>
<dbReference type="SUPFAM" id="SSF56935">
    <property type="entry name" value="Porins"/>
    <property type="match status" value="1"/>
</dbReference>
<dbReference type="Gene3D" id="2.170.130.10">
    <property type="entry name" value="TonB-dependent receptor, plug domain"/>
    <property type="match status" value="1"/>
</dbReference>